<keyword evidence="2" id="KW-1185">Reference proteome</keyword>
<accession>A0ABV1J3K8</accession>
<dbReference type="RefSeq" id="WP_349053202.1">
    <property type="nucleotide sequence ID" value="NZ_JBBNPS010000001.1"/>
</dbReference>
<evidence type="ECO:0000313" key="1">
    <source>
        <dbReference type="EMBL" id="MEQ3352774.1"/>
    </source>
</evidence>
<protein>
    <submittedName>
        <fullName evidence="1">Uncharacterized protein</fullName>
    </submittedName>
</protein>
<proteinExistence type="predicted"/>
<evidence type="ECO:0000313" key="2">
    <source>
        <dbReference type="Proteomes" id="UP001481872"/>
    </source>
</evidence>
<dbReference type="Proteomes" id="UP001481872">
    <property type="component" value="Unassembled WGS sequence"/>
</dbReference>
<name>A0ABV1J3K8_9FIRM</name>
<dbReference type="EMBL" id="JBBNPS010000001">
    <property type="protein sequence ID" value="MEQ3352774.1"/>
    <property type="molecule type" value="Genomic_DNA"/>
</dbReference>
<comment type="caution">
    <text evidence="1">The sequence shown here is derived from an EMBL/GenBank/DDBJ whole genome shotgun (WGS) entry which is preliminary data.</text>
</comment>
<reference evidence="1 2" key="1">
    <citation type="submission" date="2024-04" db="EMBL/GenBank/DDBJ databases">
        <title>Human intestinal bacterial collection.</title>
        <authorList>
            <person name="Pauvert C."/>
            <person name="Hitch T.C.A."/>
            <person name="Clavel T."/>
        </authorList>
    </citation>
    <scope>NUCLEOTIDE SEQUENCE [LARGE SCALE GENOMIC DNA]</scope>
    <source>
        <strain evidence="1 2">CLA-SR-H026</strain>
    </source>
</reference>
<sequence>MKLHACLLGEWVCLNDDPDCVIGHNGQSPDTWYEENAELWAPHQRKEHSYYELDYVNLVYKGISYRINPIFLQVSEF</sequence>
<organism evidence="1 2">
    <name type="scientific">Aedoeadaptatus acetigenes</name>
    <dbReference type="NCBI Taxonomy" id="2981723"/>
    <lineage>
        <taxon>Bacteria</taxon>
        <taxon>Bacillati</taxon>
        <taxon>Bacillota</taxon>
        <taxon>Tissierellia</taxon>
        <taxon>Tissierellales</taxon>
        <taxon>Peptoniphilaceae</taxon>
        <taxon>Aedoeadaptatus</taxon>
    </lineage>
</organism>
<gene>
    <name evidence="1" type="ORF">AAA081_00445</name>
</gene>